<evidence type="ECO:0000313" key="1">
    <source>
        <dbReference type="EMBL" id="EUA07820.1"/>
    </source>
</evidence>
<keyword evidence="1" id="KW-0808">Transferase</keyword>
<dbReference type="EC" id="2.4.2.17" evidence="1"/>
<reference evidence="1 2" key="1">
    <citation type="submission" date="2013-12" db="EMBL/GenBank/DDBJ databases">
        <authorList>
            <person name="Brown-Elliot B."/>
            <person name="Wallace R."/>
            <person name="Lenaerts A."/>
            <person name="Ordway D."/>
            <person name="DeGroote M.A."/>
            <person name="Parker T."/>
            <person name="Sizemore C."/>
            <person name="Tallon L.J."/>
            <person name="Sadzewicz L.K."/>
            <person name="Sengamalay N."/>
            <person name="Fraser C.M."/>
            <person name="Hine E."/>
            <person name="Shefchek K.A."/>
            <person name="Das S.P."/>
            <person name="Tettelin H."/>
        </authorList>
    </citation>
    <scope>NUCLEOTIDE SEQUENCE [LARGE SCALE GENOMIC DNA]</scope>
    <source>
        <strain evidence="1 2">662</strain>
    </source>
</reference>
<sequence length="68" mass="7504">MISRGLSLDDVYRSREHVARGRSQQGALSEPATEILAEAAYRRRTDPKDLTVIDPANNVEFSSCGPKT</sequence>
<dbReference type="GO" id="GO:0003879">
    <property type="term" value="F:ATP phosphoribosyltransferase activity"/>
    <property type="evidence" value="ECO:0007669"/>
    <property type="project" value="UniProtKB-EC"/>
</dbReference>
<dbReference type="EMBL" id="JAOA01000016">
    <property type="protein sequence ID" value="EUA07820.1"/>
    <property type="molecule type" value="Genomic_DNA"/>
</dbReference>
<organism evidence="1 2">
    <name type="scientific">Mycobacterium kansasii 662</name>
    <dbReference type="NCBI Taxonomy" id="1299326"/>
    <lineage>
        <taxon>Bacteria</taxon>
        <taxon>Bacillati</taxon>
        <taxon>Actinomycetota</taxon>
        <taxon>Actinomycetes</taxon>
        <taxon>Mycobacteriales</taxon>
        <taxon>Mycobacteriaceae</taxon>
        <taxon>Mycobacterium</taxon>
    </lineage>
</organism>
<protein>
    <submittedName>
        <fullName evidence="1">ATP phosphoribosyltransferase domain protein</fullName>
        <ecNumber evidence="1">2.4.2.17</ecNumber>
    </submittedName>
</protein>
<keyword evidence="1" id="KW-0328">Glycosyltransferase</keyword>
<evidence type="ECO:0000313" key="2">
    <source>
        <dbReference type="Proteomes" id="UP000020561"/>
    </source>
</evidence>
<gene>
    <name evidence="1" type="ORF">I545_6384</name>
</gene>
<dbReference type="AlphaFoldDB" id="X7YN73"/>
<proteinExistence type="predicted"/>
<dbReference type="PATRIC" id="fig|1299326.3.peg.6138"/>
<accession>X7YN73</accession>
<dbReference type="Proteomes" id="UP000020561">
    <property type="component" value="Unassembled WGS sequence"/>
</dbReference>
<comment type="caution">
    <text evidence="1">The sequence shown here is derived from an EMBL/GenBank/DDBJ whole genome shotgun (WGS) entry which is preliminary data.</text>
</comment>
<name>X7YN73_MYCKA</name>